<feature type="compositionally biased region" description="Polar residues" evidence="1">
    <location>
        <begin position="107"/>
        <end position="127"/>
    </location>
</feature>
<sequence>MASGSGALAGLSTSLPPSFHALDLAPSTPHLPPLFSAPSLSQTYSLKSLDPVLQPKALFCLHSVEAFPAAIRFRISHPCSVWELGRSSDSQTVKPPNGNLEPVPARVNQSASNKLLATSRQRSSLRAPTQPLEGPDIASMADLKTLDSSRTPYPPVSAPNLPEADSGVNQTMKMASGNDGGQIMNIGC</sequence>
<dbReference type="EMBL" id="BSYO01000003">
    <property type="protein sequence ID" value="GMH02025.1"/>
    <property type="molecule type" value="Genomic_DNA"/>
</dbReference>
<reference evidence="2" key="1">
    <citation type="submission" date="2023-05" db="EMBL/GenBank/DDBJ databases">
        <title>Nepenthes gracilis genome sequencing.</title>
        <authorList>
            <person name="Fukushima K."/>
        </authorList>
    </citation>
    <scope>NUCLEOTIDE SEQUENCE</scope>
    <source>
        <strain evidence="2">SING2019-196</strain>
    </source>
</reference>
<evidence type="ECO:0000313" key="3">
    <source>
        <dbReference type="Proteomes" id="UP001279734"/>
    </source>
</evidence>
<evidence type="ECO:0000256" key="1">
    <source>
        <dbReference type="SAM" id="MobiDB-lite"/>
    </source>
</evidence>
<dbReference type="AlphaFoldDB" id="A0AAD3XEG4"/>
<proteinExistence type="predicted"/>
<keyword evidence="3" id="KW-1185">Reference proteome</keyword>
<evidence type="ECO:0000313" key="2">
    <source>
        <dbReference type="EMBL" id="GMH02025.1"/>
    </source>
</evidence>
<comment type="caution">
    <text evidence="2">The sequence shown here is derived from an EMBL/GenBank/DDBJ whole genome shotgun (WGS) entry which is preliminary data.</text>
</comment>
<organism evidence="2 3">
    <name type="scientific">Nepenthes gracilis</name>
    <name type="common">Slender pitcher plant</name>
    <dbReference type="NCBI Taxonomy" id="150966"/>
    <lineage>
        <taxon>Eukaryota</taxon>
        <taxon>Viridiplantae</taxon>
        <taxon>Streptophyta</taxon>
        <taxon>Embryophyta</taxon>
        <taxon>Tracheophyta</taxon>
        <taxon>Spermatophyta</taxon>
        <taxon>Magnoliopsida</taxon>
        <taxon>eudicotyledons</taxon>
        <taxon>Gunneridae</taxon>
        <taxon>Pentapetalae</taxon>
        <taxon>Caryophyllales</taxon>
        <taxon>Nepenthaceae</taxon>
        <taxon>Nepenthes</taxon>
    </lineage>
</organism>
<protein>
    <submittedName>
        <fullName evidence="2">Uncharacterized protein</fullName>
    </submittedName>
</protein>
<accession>A0AAD3XEG4</accession>
<name>A0AAD3XEG4_NEPGR</name>
<feature type="region of interest" description="Disordered" evidence="1">
    <location>
        <begin position="86"/>
        <end position="188"/>
    </location>
</feature>
<dbReference type="Proteomes" id="UP001279734">
    <property type="component" value="Unassembled WGS sequence"/>
</dbReference>
<gene>
    <name evidence="2" type="ORF">Nepgr_003864</name>
</gene>